<keyword evidence="1" id="KW-1133">Transmembrane helix</keyword>
<evidence type="ECO:0000256" key="1">
    <source>
        <dbReference type="SAM" id="Phobius"/>
    </source>
</evidence>
<evidence type="ECO:0000313" key="3">
    <source>
        <dbReference type="Proteomes" id="UP000228930"/>
    </source>
</evidence>
<dbReference type="EMBL" id="LFJC01000003">
    <property type="protein sequence ID" value="PIT03169.1"/>
    <property type="molecule type" value="Genomic_DNA"/>
</dbReference>
<proteinExistence type="predicted"/>
<gene>
    <name evidence="2" type="ORF">TSA1_22230</name>
</gene>
<accession>A0A2M6UF19</accession>
<protein>
    <submittedName>
        <fullName evidence="2">Uncharacterized protein</fullName>
    </submittedName>
</protein>
<dbReference type="Proteomes" id="UP000228930">
    <property type="component" value="Unassembled WGS sequence"/>
</dbReference>
<dbReference type="RefSeq" id="WP_100178320.1">
    <property type="nucleotide sequence ID" value="NZ_LFJC01000003.1"/>
</dbReference>
<sequence length="63" mass="6971">MSMLTHGLEQPVAWAERPMRILTARKAQLKRLALGALTLLSMGSVLTALIALRTAIYVWRLPA</sequence>
<reference evidence="2 3" key="1">
    <citation type="submission" date="2015-06" db="EMBL/GenBank/DDBJ databases">
        <title>Comparative genome analysis of nirS-carrying Bradyrhizobium sp. strains.</title>
        <authorList>
            <person name="Ishii S."/>
            <person name="Jang J."/>
            <person name="Nishizawa T."/>
            <person name="Senoo K."/>
        </authorList>
    </citation>
    <scope>NUCLEOTIDE SEQUENCE [LARGE SCALE GENOMIC DNA]</scope>
    <source>
        <strain evidence="2 3">TSA1</strain>
    </source>
</reference>
<dbReference type="AlphaFoldDB" id="A0A2M6UF19"/>
<organism evidence="2 3">
    <name type="scientific">Bradyrhizobium nitroreducens</name>
    <dbReference type="NCBI Taxonomy" id="709803"/>
    <lineage>
        <taxon>Bacteria</taxon>
        <taxon>Pseudomonadati</taxon>
        <taxon>Pseudomonadota</taxon>
        <taxon>Alphaproteobacteria</taxon>
        <taxon>Hyphomicrobiales</taxon>
        <taxon>Nitrobacteraceae</taxon>
        <taxon>Bradyrhizobium</taxon>
    </lineage>
</organism>
<keyword evidence="1" id="KW-0472">Membrane</keyword>
<keyword evidence="1" id="KW-0812">Transmembrane</keyword>
<keyword evidence="3" id="KW-1185">Reference proteome</keyword>
<comment type="caution">
    <text evidence="2">The sequence shown here is derived from an EMBL/GenBank/DDBJ whole genome shotgun (WGS) entry which is preliminary data.</text>
</comment>
<feature type="transmembrane region" description="Helical" evidence="1">
    <location>
        <begin position="32"/>
        <end position="59"/>
    </location>
</feature>
<name>A0A2M6UF19_9BRAD</name>
<evidence type="ECO:0000313" key="2">
    <source>
        <dbReference type="EMBL" id="PIT03169.1"/>
    </source>
</evidence>